<dbReference type="Gene3D" id="3.40.50.300">
    <property type="entry name" value="P-loop containing nucleotide triphosphate hydrolases"/>
    <property type="match status" value="1"/>
</dbReference>
<feature type="domain" description="CobW C-terminal" evidence="7">
    <location>
        <begin position="397"/>
        <end position="493"/>
    </location>
</feature>
<reference evidence="8" key="1">
    <citation type="submission" date="2021-01" db="EMBL/GenBank/DDBJ databases">
        <authorList>
            <person name="Corre E."/>
            <person name="Pelletier E."/>
            <person name="Niang G."/>
            <person name="Scheremetjew M."/>
            <person name="Finn R."/>
            <person name="Kale V."/>
            <person name="Holt S."/>
            <person name="Cochrane G."/>
            <person name="Meng A."/>
            <person name="Brown T."/>
            <person name="Cohen L."/>
        </authorList>
    </citation>
    <scope>NUCLEOTIDE SEQUENCE</scope>
    <source>
        <strain evidence="8">RCC1130</strain>
    </source>
</reference>
<organism evidence="8">
    <name type="scientific">Calcidiscus leptoporus</name>
    <dbReference type="NCBI Taxonomy" id="127549"/>
    <lineage>
        <taxon>Eukaryota</taxon>
        <taxon>Haptista</taxon>
        <taxon>Haptophyta</taxon>
        <taxon>Prymnesiophyceae</taxon>
        <taxon>Coccolithales</taxon>
        <taxon>Calcidiscaceae</taxon>
        <taxon>Calcidiscus</taxon>
    </lineage>
</organism>
<feature type="compositionally biased region" description="Basic and acidic residues" evidence="6">
    <location>
        <begin position="350"/>
        <end position="380"/>
    </location>
</feature>
<dbReference type="GO" id="GO:0016787">
    <property type="term" value="F:hydrolase activity"/>
    <property type="evidence" value="ECO:0007669"/>
    <property type="project" value="UniProtKB-KW"/>
</dbReference>
<evidence type="ECO:0000256" key="5">
    <source>
        <dbReference type="ARBA" id="ARBA00049117"/>
    </source>
</evidence>
<dbReference type="InterPro" id="IPR027417">
    <property type="entry name" value="P-loop_NTPase"/>
</dbReference>
<feature type="compositionally biased region" description="Basic residues" evidence="6">
    <location>
        <begin position="381"/>
        <end position="391"/>
    </location>
</feature>
<accession>A0A6U5NI70</accession>
<dbReference type="Pfam" id="PF07683">
    <property type="entry name" value="CobW_C"/>
    <property type="match status" value="1"/>
</dbReference>
<proteinExistence type="inferred from homology"/>
<sequence>MAGMISAADAKAGTVKLRFAIGDRVECNCGTWTIGTVVKLFYTQKSFPSDKVAPYQILLDDGRLIYSPADEDRVVRKVIDDTWKAPVDDEEEPERLEADKLPITVVTGFLGAGKTTLVNYILNEQQDKKICVIENEFGSVSIDEQLVKENMSAAEEVIAMDNGCACCSVRGDLVKAFNQIKTRLKDFDLVLLETTGLADPAPVIKTITSDWSLMNSFRIDGVLCLVDCKHILTHLNEVREEGTVNEAVQQVAFSDRVLLNKTDLVSKEELQTVKETIFSINSFAELIESQQSRVPMSKLMDMNSFSLERFEEEIKEYDFDEAVECTDANCDDPDCGFDHSHLDYECHDGQHEHGHAEHGHAEHGHSENKHSENGHHEHGHAAPKPKPKKKLHDLSGVGSLALMSEQPLKSSEFNRFMTRLLQAKSKDLYRSKGVLCFDQEGNKKFVFQGVHEDIQFTEAPREWADGEPKVSKIVFIGRALDKAMLEAGFKECQANPIQRAANADGDGGRFFA</sequence>
<dbReference type="SUPFAM" id="SSF52540">
    <property type="entry name" value="P-loop containing nucleoside triphosphate hydrolases"/>
    <property type="match status" value="1"/>
</dbReference>
<comment type="catalytic activity">
    <reaction evidence="5">
        <text>GTP + H2O = GDP + phosphate + H(+)</text>
        <dbReference type="Rhea" id="RHEA:19669"/>
        <dbReference type="ChEBI" id="CHEBI:15377"/>
        <dbReference type="ChEBI" id="CHEBI:15378"/>
        <dbReference type="ChEBI" id="CHEBI:37565"/>
        <dbReference type="ChEBI" id="CHEBI:43474"/>
        <dbReference type="ChEBI" id="CHEBI:58189"/>
    </reaction>
    <physiologicalReaction direction="left-to-right" evidence="5">
        <dbReference type="Rhea" id="RHEA:19670"/>
    </physiologicalReaction>
</comment>
<evidence type="ECO:0000256" key="3">
    <source>
        <dbReference type="ARBA" id="ARBA00023186"/>
    </source>
</evidence>
<dbReference type="AlphaFoldDB" id="A0A6U5NI70"/>
<dbReference type="EMBL" id="HBER01057199">
    <property type="protein sequence ID" value="CAD8553255.1"/>
    <property type="molecule type" value="Transcribed_RNA"/>
</dbReference>
<dbReference type="Pfam" id="PF02492">
    <property type="entry name" value="cobW"/>
    <property type="match status" value="1"/>
</dbReference>
<dbReference type="GO" id="GO:0000166">
    <property type="term" value="F:nucleotide binding"/>
    <property type="evidence" value="ECO:0007669"/>
    <property type="project" value="UniProtKB-KW"/>
</dbReference>
<dbReference type="CDD" id="cd03112">
    <property type="entry name" value="CobW-like"/>
    <property type="match status" value="1"/>
</dbReference>
<dbReference type="GO" id="GO:0005737">
    <property type="term" value="C:cytoplasm"/>
    <property type="evidence" value="ECO:0007669"/>
    <property type="project" value="TreeGrafter"/>
</dbReference>
<evidence type="ECO:0000256" key="4">
    <source>
        <dbReference type="ARBA" id="ARBA00034320"/>
    </source>
</evidence>
<keyword evidence="3" id="KW-0143">Chaperone</keyword>
<dbReference type="InterPro" id="IPR036627">
    <property type="entry name" value="CobW-likC_sf"/>
</dbReference>
<gene>
    <name evidence="8" type="ORF">CLEP1334_LOCUS28546</name>
    <name evidence="9" type="ORF">CLEP1334_LOCUS28547</name>
</gene>
<dbReference type="Gene3D" id="3.30.1220.10">
    <property type="entry name" value="CobW-like, C-terminal domain"/>
    <property type="match status" value="1"/>
</dbReference>
<evidence type="ECO:0000256" key="1">
    <source>
        <dbReference type="ARBA" id="ARBA00022741"/>
    </source>
</evidence>
<feature type="region of interest" description="Disordered" evidence="6">
    <location>
        <begin position="350"/>
        <end position="392"/>
    </location>
</feature>
<evidence type="ECO:0000313" key="8">
    <source>
        <dbReference type="EMBL" id="CAD8553255.1"/>
    </source>
</evidence>
<dbReference type="PANTHER" id="PTHR13748:SF62">
    <property type="entry name" value="COBW DOMAIN-CONTAINING PROTEIN"/>
    <property type="match status" value="1"/>
</dbReference>
<evidence type="ECO:0000256" key="2">
    <source>
        <dbReference type="ARBA" id="ARBA00022801"/>
    </source>
</evidence>
<comment type="similarity">
    <text evidence="4">Belongs to the SIMIBI class G3E GTPase family. ZNG1 subfamily.</text>
</comment>
<keyword evidence="1" id="KW-0547">Nucleotide-binding</keyword>
<keyword evidence="2" id="KW-0378">Hydrolase</keyword>
<dbReference type="InterPro" id="IPR011629">
    <property type="entry name" value="CobW-like_C"/>
</dbReference>
<dbReference type="SMART" id="SM00833">
    <property type="entry name" value="CobW_C"/>
    <property type="match status" value="1"/>
</dbReference>
<evidence type="ECO:0000256" key="6">
    <source>
        <dbReference type="SAM" id="MobiDB-lite"/>
    </source>
</evidence>
<name>A0A6U5NI70_9EUKA</name>
<dbReference type="SUPFAM" id="SSF90002">
    <property type="entry name" value="Hypothetical protein YjiA, C-terminal domain"/>
    <property type="match status" value="1"/>
</dbReference>
<dbReference type="EMBL" id="HBER01057201">
    <property type="protein sequence ID" value="CAD8553256.1"/>
    <property type="molecule type" value="Transcribed_RNA"/>
</dbReference>
<evidence type="ECO:0000313" key="9">
    <source>
        <dbReference type="EMBL" id="CAD8553256.1"/>
    </source>
</evidence>
<protein>
    <recommendedName>
        <fullName evidence="7">CobW C-terminal domain-containing protein</fullName>
    </recommendedName>
</protein>
<evidence type="ECO:0000259" key="7">
    <source>
        <dbReference type="SMART" id="SM00833"/>
    </source>
</evidence>
<dbReference type="InterPro" id="IPR003495">
    <property type="entry name" value="CobW/HypB/UreG_nucleotide-bd"/>
</dbReference>
<dbReference type="PANTHER" id="PTHR13748">
    <property type="entry name" value="COBW-RELATED"/>
    <property type="match status" value="1"/>
</dbReference>
<dbReference type="InterPro" id="IPR051316">
    <property type="entry name" value="Zinc-reg_GTPase_activator"/>
</dbReference>